<name>A0A928ZZ32_LEPEC</name>
<feature type="region of interest" description="Disordered" evidence="1">
    <location>
        <begin position="549"/>
        <end position="580"/>
    </location>
</feature>
<keyword evidence="4" id="KW-1185">Reference proteome</keyword>
<feature type="compositionally biased region" description="Polar residues" evidence="1">
    <location>
        <begin position="137"/>
        <end position="157"/>
    </location>
</feature>
<dbReference type="RefSeq" id="WP_193995961.1">
    <property type="nucleotide sequence ID" value="NZ_JADEXP010000369.1"/>
</dbReference>
<reference evidence="3" key="1">
    <citation type="submission" date="2020-10" db="EMBL/GenBank/DDBJ databases">
        <authorList>
            <person name="Castelo-Branco R."/>
            <person name="Eusebio N."/>
            <person name="Adriana R."/>
            <person name="Vieira A."/>
            <person name="Brugerolle De Fraissinette N."/>
            <person name="Rezende De Castro R."/>
            <person name="Schneider M.P."/>
            <person name="Vasconcelos V."/>
            <person name="Leao P.N."/>
        </authorList>
    </citation>
    <scope>NUCLEOTIDE SEQUENCE</scope>
    <source>
        <strain evidence="3">LEGE 11479</strain>
    </source>
</reference>
<accession>A0A928ZZ32</accession>
<feature type="compositionally biased region" description="Low complexity" evidence="1">
    <location>
        <begin position="116"/>
        <end position="136"/>
    </location>
</feature>
<sequence>MTRRDRTSKKQQQSSSSKHTTLPPLRPFVTDTDSLETVIAPKADISTTSFDLSQIGINGTTAVASHPTTDFMPIQTKLTIGEPGDKYEQEADNVAKVVVQKINSPQAQREDEIQRSSLTMSSMTSSIQRQGSISGGTASNEFESNLNSSRSGGSTLEPTIKSQMESAMGADFSGVKVHTDYQADQLSRSIQAKAFTTGQDVFFKQGEYNPNSRSGQELLAHELTHVVQQSGSAKVQRMHEPIKRNTTISSVKSTAIQRNKEDGIPDNVEKYVDNLKKVKEFQKSPLKTQIYNGLTRLAGLKGQTYEDYISQLSNNEFEKECTKIYKTQGYLSNNEKSNMQQDIVVPESYYHVTKSFNEFSGLATTGAATCTALAMSAADENGDCIYAVTHIDADNSIPTVIDGMIKDMRSQLDGTISFKAYISSGSGVNLKNGNLSETSKDVANYLKKQKISIEFTTKSSNIRIGGKSVDDDMVRTNEKIGVIHSKGGNNKDHNGLIQQIKAMPQMKGRHENWENLDNTSDYNSSVHDPMEGAIKAVLQRCQSLEELVIKKNKNQENKSGNKKNKKKRRNKKNKKNKVKITTTPQDIVKIKETITSLKSWYADYAFGKDLLIWAQ</sequence>
<evidence type="ECO:0000313" key="4">
    <source>
        <dbReference type="Proteomes" id="UP000615026"/>
    </source>
</evidence>
<dbReference type="Proteomes" id="UP000615026">
    <property type="component" value="Unassembled WGS sequence"/>
</dbReference>
<dbReference type="EMBL" id="JADEXP010000369">
    <property type="protein sequence ID" value="MBE9070076.1"/>
    <property type="molecule type" value="Genomic_DNA"/>
</dbReference>
<protein>
    <submittedName>
        <fullName evidence="3">DUF4157 domain-containing protein</fullName>
    </submittedName>
</protein>
<feature type="domain" description="eCIS core" evidence="2">
    <location>
        <begin position="156"/>
        <end position="231"/>
    </location>
</feature>
<proteinExistence type="predicted"/>
<evidence type="ECO:0000256" key="1">
    <source>
        <dbReference type="SAM" id="MobiDB-lite"/>
    </source>
</evidence>
<evidence type="ECO:0000313" key="3">
    <source>
        <dbReference type="EMBL" id="MBE9070076.1"/>
    </source>
</evidence>
<feature type="region of interest" description="Disordered" evidence="1">
    <location>
        <begin position="1"/>
        <end position="29"/>
    </location>
</feature>
<feature type="region of interest" description="Disordered" evidence="1">
    <location>
        <begin position="106"/>
        <end position="157"/>
    </location>
</feature>
<dbReference type="InterPro" id="IPR025295">
    <property type="entry name" value="eCIS_core_dom"/>
</dbReference>
<feature type="compositionally biased region" description="Basic residues" evidence="1">
    <location>
        <begin position="560"/>
        <end position="578"/>
    </location>
</feature>
<gene>
    <name evidence="3" type="ORF">IQ260_25885</name>
</gene>
<dbReference type="Pfam" id="PF13699">
    <property type="entry name" value="eCIS_core"/>
    <property type="match status" value="1"/>
</dbReference>
<comment type="caution">
    <text evidence="3">The sequence shown here is derived from an EMBL/GenBank/DDBJ whole genome shotgun (WGS) entry which is preliminary data.</text>
</comment>
<organism evidence="3 4">
    <name type="scientific">Leptolyngbya cf. ectocarpi LEGE 11479</name>
    <dbReference type="NCBI Taxonomy" id="1828722"/>
    <lineage>
        <taxon>Bacteria</taxon>
        <taxon>Bacillati</taxon>
        <taxon>Cyanobacteriota</taxon>
        <taxon>Cyanophyceae</taxon>
        <taxon>Leptolyngbyales</taxon>
        <taxon>Leptolyngbyaceae</taxon>
        <taxon>Leptolyngbya group</taxon>
        <taxon>Leptolyngbya</taxon>
    </lineage>
</organism>
<evidence type="ECO:0000259" key="2">
    <source>
        <dbReference type="Pfam" id="PF13699"/>
    </source>
</evidence>
<dbReference type="AlphaFoldDB" id="A0A928ZZ32"/>